<dbReference type="SMART" id="SM00966">
    <property type="entry name" value="SpoVT_AbrB"/>
    <property type="match status" value="1"/>
</dbReference>
<dbReference type="EMBL" id="DRWN01000073">
    <property type="protein sequence ID" value="HHK69241.1"/>
    <property type="molecule type" value="Genomic_DNA"/>
</dbReference>
<dbReference type="AlphaFoldDB" id="A0A7C5LDP6"/>
<dbReference type="InterPro" id="IPR037914">
    <property type="entry name" value="SpoVT-AbrB_sf"/>
</dbReference>
<accession>A0A7C5LDP6</accession>
<protein>
    <submittedName>
        <fullName evidence="2">AbrB/MazE/SpoVT family DNA-binding domain-containing protein</fullName>
    </submittedName>
</protein>
<dbReference type="Pfam" id="PF04014">
    <property type="entry name" value="MazE_antitoxin"/>
    <property type="match status" value="1"/>
</dbReference>
<gene>
    <name evidence="2" type="ORF">ENM11_08900</name>
</gene>
<dbReference type="PANTHER" id="PTHR34860:SF6">
    <property type="entry name" value="REPRESSOR-LIKE PROTEIN SSO7C3"/>
    <property type="match status" value="1"/>
</dbReference>
<keyword evidence="2" id="KW-0238">DNA-binding</keyword>
<dbReference type="InterPro" id="IPR052975">
    <property type="entry name" value="Repressor-like_regulatory"/>
</dbReference>
<reference evidence="2" key="1">
    <citation type="journal article" date="2020" name="mSystems">
        <title>Genome- and Community-Level Interaction Insights into Carbon Utilization and Element Cycling Functions of Hydrothermarchaeota in Hydrothermal Sediment.</title>
        <authorList>
            <person name="Zhou Z."/>
            <person name="Liu Y."/>
            <person name="Xu W."/>
            <person name="Pan J."/>
            <person name="Luo Z.H."/>
            <person name="Li M."/>
        </authorList>
    </citation>
    <scope>NUCLEOTIDE SEQUENCE [LARGE SCALE GENOMIC DNA]</scope>
    <source>
        <strain evidence="2">SpSt-1056</strain>
    </source>
</reference>
<proteinExistence type="predicted"/>
<feature type="domain" description="SpoVT-AbrB" evidence="1">
    <location>
        <begin position="12"/>
        <end position="57"/>
    </location>
</feature>
<dbReference type="InterPro" id="IPR007159">
    <property type="entry name" value="SpoVT-AbrB_dom"/>
</dbReference>
<evidence type="ECO:0000259" key="1">
    <source>
        <dbReference type="PROSITE" id="PS51740"/>
    </source>
</evidence>
<dbReference type="GO" id="GO:0003677">
    <property type="term" value="F:DNA binding"/>
    <property type="evidence" value="ECO:0007669"/>
    <property type="project" value="UniProtKB-KW"/>
</dbReference>
<dbReference type="PANTHER" id="PTHR34860">
    <property type="entry name" value="REPRESSOR-LIKE PROTEIN SSO7C3"/>
    <property type="match status" value="1"/>
</dbReference>
<dbReference type="PROSITE" id="PS51740">
    <property type="entry name" value="SPOVT_ABRB"/>
    <property type="match status" value="1"/>
</dbReference>
<dbReference type="Gene3D" id="2.10.260.10">
    <property type="match status" value="1"/>
</dbReference>
<dbReference type="NCBIfam" id="TIGR01439">
    <property type="entry name" value="lp_hng_hel_AbrB"/>
    <property type="match status" value="1"/>
</dbReference>
<organism evidence="2">
    <name type="scientific">Caldiarchaeum subterraneum</name>
    <dbReference type="NCBI Taxonomy" id="311458"/>
    <lineage>
        <taxon>Archaea</taxon>
        <taxon>Nitrososphaerota</taxon>
        <taxon>Candidatus Caldarchaeales</taxon>
        <taxon>Candidatus Caldarchaeaceae</taxon>
        <taxon>Candidatus Caldarchaeum</taxon>
    </lineage>
</organism>
<comment type="caution">
    <text evidence="2">The sequence shown here is derived from an EMBL/GenBank/DDBJ whole genome shotgun (WGS) entry which is preliminary data.</text>
</comment>
<sequence length="92" mass="10781">MRGIRTFGRINLETVKIDEKGRIIIPKNIREKAGVRKGSYVKIKADEKGIMIEPLEPTADKYFGAFKIMKWPEDLDEFVTEVVRKWWTQKPT</sequence>
<name>A0A7C5LDP6_CALS0</name>
<dbReference type="SUPFAM" id="SSF89447">
    <property type="entry name" value="AbrB/MazE/MraZ-like"/>
    <property type="match status" value="1"/>
</dbReference>
<evidence type="ECO:0000313" key="2">
    <source>
        <dbReference type="EMBL" id="HHK69241.1"/>
    </source>
</evidence>